<dbReference type="RefSeq" id="WP_250860523.1">
    <property type="nucleotide sequence ID" value="NZ_JAGSOJ010000003.1"/>
</dbReference>
<accession>A0A9J6P6J6</accession>
<keyword evidence="1" id="KW-1133">Transmembrane helix</keyword>
<keyword evidence="1" id="KW-0812">Transmembrane</keyword>
<evidence type="ECO:0000313" key="3">
    <source>
        <dbReference type="Proteomes" id="UP001056429"/>
    </source>
</evidence>
<protein>
    <submittedName>
        <fullName evidence="2">Uncharacterized protein</fullName>
    </submittedName>
</protein>
<evidence type="ECO:0000313" key="2">
    <source>
        <dbReference type="EMBL" id="MCM1991421.1"/>
    </source>
</evidence>
<feature type="transmembrane region" description="Helical" evidence="1">
    <location>
        <begin position="6"/>
        <end position="24"/>
    </location>
</feature>
<dbReference type="EMBL" id="JAGSOJ010000003">
    <property type="protein sequence ID" value="MCM1991421.1"/>
    <property type="molecule type" value="Genomic_DNA"/>
</dbReference>
<sequence>MFIIVMILFIYLIIGVIEITPLYKNKEKRKLVLYSIFFSIAFVISLLLSMGVKIPNPTDGFKFIVESIIQK</sequence>
<dbReference type="Proteomes" id="UP001056429">
    <property type="component" value="Unassembled WGS sequence"/>
</dbReference>
<comment type="caution">
    <text evidence="2">The sequence shown here is derived from an EMBL/GenBank/DDBJ whole genome shotgun (WGS) entry which is preliminary data.</text>
</comment>
<reference evidence="2" key="1">
    <citation type="journal article" date="2021" name="mSystems">
        <title>Bacteria and Archaea Synergistically Convert Glycine Betaine to Biogenic Methane in the Formosa Cold Seep of the South China Sea.</title>
        <authorList>
            <person name="Li L."/>
            <person name="Zhang W."/>
            <person name="Zhang S."/>
            <person name="Song L."/>
            <person name="Sun Q."/>
            <person name="Zhang H."/>
            <person name="Xiang H."/>
            <person name="Dong X."/>
        </authorList>
    </citation>
    <scope>NUCLEOTIDE SEQUENCE</scope>
    <source>
        <strain evidence="2">ZWT</strain>
    </source>
</reference>
<keyword evidence="3" id="KW-1185">Reference proteome</keyword>
<keyword evidence="1" id="KW-0472">Membrane</keyword>
<name>A0A9J6P6J6_9CLOT</name>
<organism evidence="2 3">
    <name type="scientific">Oceanirhabdus seepicola</name>
    <dbReference type="NCBI Taxonomy" id="2828781"/>
    <lineage>
        <taxon>Bacteria</taxon>
        <taxon>Bacillati</taxon>
        <taxon>Bacillota</taxon>
        <taxon>Clostridia</taxon>
        <taxon>Eubacteriales</taxon>
        <taxon>Clostridiaceae</taxon>
        <taxon>Oceanirhabdus</taxon>
    </lineage>
</organism>
<reference evidence="2" key="2">
    <citation type="submission" date="2021-04" db="EMBL/GenBank/DDBJ databases">
        <authorList>
            <person name="Dong X."/>
        </authorList>
    </citation>
    <scope>NUCLEOTIDE SEQUENCE</scope>
    <source>
        <strain evidence="2">ZWT</strain>
    </source>
</reference>
<gene>
    <name evidence="2" type="ORF">KDK92_16930</name>
</gene>
<proteinExistence type="predicted"/>
<dbReference type="AlphaFoldDB" id="A0A9J6P6J6"/>
<feature type="transmembrane region" description="Helical" evidence="1">
    <location>
        <begin position="31"/>
        <end position="52"/>
    </location>
</feature>
<evidence type="ECO:0000256" key="1">
    <source>
        <dbReference type="SAM" id="Phobius"/>
    </source>
</evidence>